<dbReference type="AntiFam" id="ANF00011">
    <property type="entry name" value="tRNA translation"/>
</dbReference>
<evidence type="ECO:0000313" key="1">
    <source>
        <dbReference type="EMBL" id="EIM76955.1"/>
    </source>
</evidence>
<protein>
    <submittedName>
        <fullName evidence="1">Bacteriophage replication gene A protein (GPA)</fullName>
    </submittedName>
</protein>
<comment type="caution">
    <text evidence="1">The sequence shown here is derived from an EMBL/GenBank/DDBJ whole genome shotgun (WGS) entry which is preliminary data.</text>
</comment>
<proteinExistence type="predicted"/>
<accession>I5C553</accession>
<organism evidence="1 2">
    <name type="scientific">Nitratireductor aquibiodomus RA22</name>
    <dbReference type="NCBI Taxonomy" id="1189611"/>
    <lineage>
        <taxon>Bacteria</taxon>
        <taxon>Pseudomonadati</taxon>
        <taxon>Pseudomonadota</taxon>
        <taxon>Alphaproteobacteria</taxon>
        <taxon>Hyphomicrobiales</taxon>
        <taxon>Phyllobacteriaceae</taxon>
        <taxon>Nitratireductor</taxon>
    </lineage>
</organism>
<evidence type="ECO:0000313" key="2">
    <source>
        <dbReference type="Proteomes" id="UP000004622"/>
    </source>
</evidence>
<dbReference type="Proteomes" id="UP000004622">
    <property type="component" value="Unassembled WGS sequence"/>
</dbReference>
<gene>
    <name evidence="1" type="ORF">A33O_03750</name>
</gene>
<sequence length="98" mass="10844">MIGEIVASPGADGKVDLWQEGDLSGILSLASGKKSPLIQRMNGCFYRWLRGQDLNLRPSGYEPDELPGCSTPRQDFCVLPVFMTKGRLLRPLSFLALF</sequence>
<name>I5C553_9HYPH</name>
<dbReference type="EMBL" id="AJXZ01000006">
    <property type="protein sequence ID" value="EIM76955.1"/>
    <property type="molecule type" value="Genomic_DNA"/>
</dbReference>
<reference evidence="1 2" key="1">
    <citation type="journal article" date="2012" name="J. Bacteriol.">
        <title>Genome Sequence of Nitratireductor aquibiodomus Strain RA22.</title>
        <authorList>
            <person name="Singh A."/>
            <person name="Jangir P.K."/>
            <person name="Kumari C."/>
            <person name="Sharma R."/>
        </authorList>
    </citation>
    <scope>NUCLEOTIDE SEQUENCE [LARGE SCALE GENOMIC DNA]</scope>
    <source>
        <strain evidence="1 2">RA22</strain>
    </source>
</reference>
<dbReference type="AlphaFoldDB" id="I5C553"/>